<gene>
    <name evidence="2" type="ORF">CTI11_02110</name>
</gene>
<evidence type="ECO:0000259" key="1">
    <source>
        <dbReference type="Pfam" id="PF14082"/>
    </source>
</evidence>
<organism evidence="2">
    <name type="scientific">Chryseobacterium sp. B5</name>
    <dbReference type="NCBI Taxonomy" id="2050562"/>
    <lineage>
        <taxon>Bacteria</taxon>
        <taxon>Pseudomonadati</taxon>
        <taxon>Bacteroidota</taxon>
        <taxon>Flavobacteriia</taxon>
        <taxon>Flavobacteriales</taxon>
        <taxon>Weeksellaceae</taxon>
        <taxon>Chryseobacterium group</taxon>
        <taxon>Chryseobacterium</taxon>
    </lineage>
</organism>
<name>A0A2G7TB78_9FLAO</name>
<dbReference type="AlphaFoldDB" id="A0A2G7TB78"/>
<protein>
    <recommendedName>
        <fullName evidence="1">Shedu protein SduA C-terminal domain-containing protein</fullName>
    </recommendedName>
</protein>
<comment type="caution">
    <text evidence="2">The sequence shown here is derived from an EMBL/GenBank/DDBJ whole genome shotgun (WGS) entry which is preliminary data.</text>
</comment>
<feature type="domain" description="Shedu protein SduA C-terminal" evidence="1">
    <location>
        <begin position="38"/>
        <end position="196"/>
    </location>
</feature>
<sequence>MKHVEPHTFDVTAAKAQLSTLSALFATGAVRKEREQILPQFRASKDLVMAAATFFNFSPTLHAHELQLMGDFAADFAVSDNRDGESTTLLIECEGSNPNAVVKGKKSQKTTRALGNKMFEGVGQIVDWLRCIEDMRRTNLLASTLGLPQTDAVNYHGLVLVGLDDDLHEAEKQRLRWLSSQLHVGRSRIQVMTYSNFFIRLKARLT</sequence>
<dbReference type="Pfam" id="PF14082">
    <property type="entry name" value="SduA_C"/>
    <property type="match status" value="1"/>
</dbReference>
<reference evidence="2" key="1">
    <citation type="submission" date="2017-10" db="EMBL/GenBank/DDBJ databases">
        <title>Chryseobacterium sp. B5 is a hydrocarbonoclastic and plant growth promoting bacterium.</title>
        <authorList>
            <person name="Thijs S."/>
            <person name="Gkorezis P."/>
            <person name="Van Hamme J."/>
        </authorList>
    </citation>
    <scope>NUCLEOTIDE SEQUENCE</scope>
    <source>
        <strain evidence="2">B5</strain>
    </source>
</reference>
<dbReference type="InterPro" id="IPR025359">
    <property type="entry name" value="SduA_C"/>
</dbReference>
<accession>A0A2G7TB78</accession>
<dbReference type="EMBL" id="PEKC01000005">
    <property type="protein sequence ID" value="PII37160.1"/>
    <property type="molecule type" value="Genomic_DNA"/>
</dbReference>
<proteinExistence type="predicted"/>
<evidence type="ECO:0000313" key="2">
    <source>
        <dbReference type="EMBL" id="PII37160.1"/>
    </source>
</evidence>